<dbReference type="AlphaFoldDB" id="A0AAN9N1L8"/>
<sequence length="283" mass="31474">MDSMPFGILEEIQPERGLEKGEVRRRDWRLDALLQFYTLSNSSFNEDFGTPCLLLHCSSIRFFLVLHYTDSPTSIKIGFLYDSAKGVKAGPRECGETEKRGMNVLKSQSQDFGSYCLKGHSLAEMVHIAFRWNLPNHQVPMLSDANWKFIDVPGLDHILLAKNLSGPSAGVPNAKVKARGLPRSCQTDSPIFGYRVHAPKTDTLALKSSFESAKSRSKIIVYRTMRLTRNSRSFMSKAMESFGCAKDATHSLGAIKSRTHGQNAIGSVGPNNGIWNKTHATHI</sequence>
<dbReference type="EMBL" id="JAYMYQ010000001">
    <property type="protein sequence ID" value="KAK7361628.1"/>
    <property type="molecule type" value="Genomic_DNA"/>
</dbReference>
<reference evidence="1 2" key="1">
    <citation type="submission" date="2024-01" db="EMBL/GenBank/DDBJ databases">
        <title>The genomes of 5 underutilized Papilionoideae crops provide insights into root nodulation and disease resistanc.</title>
        <authorList>
            <person name="Jiang F."/>
        </authorList>
    </citation>
    <scope>NUCLEOTIDE SEQUENCE [LARGE SCALE GENOMIC DNA]</scope>
    <source>
        <strain evidence="1">LVBAO_FW01</strain>
        <tissue evidence="1">Leaves</tissue>
    </source>
</reference>
<dbReference type="Proteomes" id="UP001367508">
    <property type="component" value="Unassembled WGS sequence"/>
</dbReference>
<accession>A0AAN9N1L8</accession>
<evidence type="ECO:0000313" key="1">
    <source>
        <dbReference type="EMBL" id="KAK7361628.1"/>
    </source>
</evidence>
<organism evidence="1 2">
    <name type="scientific">Canavalia gladiata</name>
    <name type="common">Sword bean</name>
    <name type="synonym">Dolichos gladiatus</name>
    <dbReference type="NCBI Taxonomy" id="3824"/>
    <lineage>
        <taxon>Eukaryota</taxon>
        <taxon>Viridiplantae</taxon>
        <taxon>Streptophyta</taxon>
        <taxon>Embryophyta</taxon>
        <taxon>Tracheophyta</taxon>
        <taxon>Spermatophyta</taxon>
        <taxon>Magnoliopsida</taxon>
        <taxon>eudicotyledons</taxon>
        <taxon>Gunneridae</taxon>
        <taxon>Pentapetalae</taxon>
        <taxon>rosids</taxon>
        <taxon>fabids</taxon>
        <taxon>Fabales</taxon>
        <taxon>Fabaceae</taxon>
        <taxon>Papilionoideae</taxon>
        <taxon>50 kb inversion clade</taxon>
        <taxon>NPAAA clade</taxon>
        <taxon>indigoferoid/millettioid clade</taxon>
        <taxon>Phaseoleae</taxon>
        <taxon>Canavalia</taxon>
    </lineage>
</organism>
<name>A0AAN9N1L8_CANGL</name>
<evidence type="ECO:0000313" key="2">
    <source>
        <dbReference type="Proteomes" id="UP001367508"/>
    </source>
</evidence>
<proteinExistence type="predicted"/>
<keyword evidence="2" id="KW-1185">Reference proteome</keyword>
<comment type="caution">
    <text evidence="1">The sequence shown here is derived from an EMBL/GenBank/DDBJ whole genome shotgun (WGS) entry which is preliminary data.</text>
</comment>
<protein>
    <submittedName>
        <fullName evidence="1">Uncharacterized protein</fullName>
    </submittedName>
</protein>
<gene>
    <name evidence="1" type="ORF">VNO77_03699</name>
</gene>